<sequence length="428" mass="48211">MASQFVRSNTRKIIILGLIWILVMIVLSYCGCDVYNSSLKHDDHESSSDHVLLPLKEYKNYLENENSTDKKILCYYSIPQNGSSETPLTAKDIDSTLCTHIIISKAKIENTTIVPVDEGDFKVYAEVVAMKKQNPDLYVLLSLATGFSSLVQDRIAVAVFAYNAHKFLTTHGFDGLDLDWEFPAWPPGKKNPKEKTWFTYLLLQLNNALKLASHPPLLLTVAVGASQSIIDNSYEIDQLAKCVDFVSVMGYNYHMYKPYLPFTGHNSPLSNSSNEKGFFSTMNIHWDTIYLIMKGVPKEKLIIGIPTFGHTWRLLENDQYSVGAPAVAEGILGGKLTYLEACIFVKEGATRYFDNESKVPYAVRDRDWVSYDDNISIIDKVQWVLDAGVAGVMTWNLNSDDWAGLCNGQKFELHAVIKNMLMQKLLES</sequence>
<gene>
    <name evidence="7" type="ORF">OTU49_009656</name>
</gene>
<accession>A0AAW0WIQ1</accession>
<keyword evidence="8" id="KW-1185">Reference proteome</keyword>
<feature type="transmembrane region" description="Helical" evidence="5">
    <location>
        <begin position="12"/>
        <end position="29"/>
    </location>
</feature>
<name>A0AAW0WIQ1_CHEQU</name>
<dbReference type="GO" id="GO:0008061">
    <property type="term" value="F:chitin binding"/>
    <property type="evidence" value="ECO:0007669"/>
    <property type="project" value="InterPro"/>
</dbReference>
<feature type="domain" description="GH18" evidence="6">
    <location>
        <begin position="70"/>
        <end position="424"/>
    </location>
</feature>
<dbReference type="InterPro" id="IPR017853">
    <property type="entry name" value="GH"/>
</dbReference>
<proteinExistence type="inferred from homology"/>
<comment type="caution">
    <text evidence="7">The sequence shown here is derived from an EMBL/GenBank/DDBJ whole genome shotgun (WGS) entry which is preliminary data.</text>
</comment>
<evidence type="ECO:0000313" key="7">
    <source>
        <dbReference type="EMBL" id="KAK8727623.1"/>
    </source>
</evidence>
<reference evidence="7 8" key="1">
    <citation type="journal article" date="2024" name="BMC Genomics">
        <title>Genome assembly of redclaw crayfish (Cherax quadricarinatus) provides insights into its immune adaptation and hypoxia tolerance.</title>
        <authorList>
            <person name="Liu Z."/>
            <person name="Zheng J."/>
            <person name="Li H."/>
            <person name="Fang K."/>
            <person name="Wang S."/>
            <person name="He J."/>
            <person name="Zhou D."/>
            <person name="Weng S."/>
            <person name="Chi M."/>
            <person name="Gu Z."/>
            <person name="He J."/>
            <person name="Li F."/>
            <person name="Wang M."/>
        </authorList>
    </citation>
    <scope>NUCLEOTIDE SEQUENCE [LARGE SCALE GENOMIC DNA]</scope>
    <source>
        <strain evidence="7">ZL_2023a</strain>
    </source>
</reference>
<dbReference type="InterPro" id="IPR001579">
    <property type="entry name" value="Glyco_hydro_18_chit_AS"/>
</dbReference>
<dbReference type="InterPro" id="IPR050314">
    <property type="entry name" value="Glycosyl_Hydrlase_18"/>
</dbReference>
<keyword evidence="1 3" id="KW-0378">Hydrolase</keyword>
<dbReference type="SUPFAM" id="SSF54556">
    <property type="entry name" value="Chitinase insertion domain"/>
    <property type="match status" value="1"/>
</dbReference>
<evidence type="ECO:0000256" key="3">
    <source>
        <dbReference type="RuleBase" id="RU000489"/>
    </source>
</evidence>
<organism evidence="7 8">
    <name type="scientific">Cherax quadricarinatus</name>
    <name type="common">Australian red claw crayfish</name>
    <dbReference type="NCBI Taxonomy" id="27406"/>
    <lineage>
        <taxon>Eukaryota</taxon>
        <taxon>Metazoa</taxon>
        <taxon>Ecdysozoa</taxon>
        <taxon>Arthropoda</taxon>
        <taxon>Crustacea</taxon>
        <taxon>Multicrustacea</taxon>
        <taxon>Malacostraca</taxon>
        <taxon>Eumalacostraca</taxon>
        <taxon>Eucarida</taxon>
        <taxon>Decapoda</taxon>
        <taxon>Pleocyemata</taxon>
        <taxon>Astacidea</taxon>
        <taxon>Parastacoidea</taxon>
        <taxon>Parastacidae</taxon>
        <taxon>Cherax</taxon>
    </lineage>
</organism>
<evidence type="ECO:0000313" key="8">
    <source>
        <dbReference type="Proteomes" id="UP001445076"/>
    </source>
</evidence>
<dbReference type="Gene3D" id="3.10.50.10">
    <property type="match status" value="1"/>
</dbReference>
<dbReference type="AlphaFoldDB" id="A0AAW0WIQ1"/>
<dbReference type="GO" id="GO:0006032">
    <property type="term" value="P:chitin catabolic process"/>
    <property type="evidence" value="ECO:0007669"/>
    <property type="project" value="UniProtKB-ARBA"/>
</dbReference>
<evidence type="ECO:0000256" key="5">
    <source>
        <dbReference type="SAM" id="Phobius"/>
    </source>
</evidence>
<dbReference type="Proteomes" id="UP001445076">
    <property type="component" value="Unassembled WGS sequence"/>
</dbReference>
<dbReference type="PROSITE" id="PS01095">
    <property type="entry name" value="GH18_1"/>
    <property type="match status" value="1"/>
</dbReference>
<dbReference type="InterPro" id="IPR001223">
    <property type="entry name" value="Glyco_hydro18_cat"/>
</dbReference>
<evidence type="ECO:0000259" key="6">
    <source>
        <dbReference type="PROSITE" id="PS51910"/>
    </source>
</evidence>
<keyword evidence="5" id="KW-0812">Transmembrane</keyword>
<dbReference type="PROSITE" id="PS51910">
    <property type="entry name" value="GH18_2"/>
    <property type="match status" value="1"/>
</dbReference>
<dbReference type="EMBL" id="JARKIK010000075">
    <property type="protein sequence ID" value="KAK8727623.1"/>
    <property type="molecule type" value="Genomic_DNA"/>
</dbReference>
<dbReference type="GO" id="GO:0005975">
    <property type="term" value="P:carbohydrate metabolic process"/>
    <property type="evidence" value="ECO:0007669"/>
    <property type="project" value="InterPro"/>
</dbReference>
<dbReference type="GO" id="GO:0004568">
    <property type="term" value="F:chitinase activity"/>
    <property type="evidence" value="ECO:0007669"/>
    <property type="project" value="UniProtKB-ARBA"/>
</dbReference>
<dbReference type="InterPro" id="IPR029070">
    <property type="entry name" value="Chitinase_insertion_sf"/>
</dbReference>
<evidence type="ECO:0000256" key="1">
    <source>
        <dbReference type="ARBA" id="ARBA00022801"/>
    </source>
</evidence>
<keyword evidence="5" id="KW-0472">Membrane</keyword>
<evidence type="ECO:0000256" key="4">
    <source>
        <dbReference type="RuleBase" id="RU004453"/>
    </source>
</evidence>
<dbReference type="Pfam" id="PF00704">
    <property type="entry name" value="Glyco_hydro_18"/>
    <property type="match status" value="1"/>
</dbReference>
<dbReference type="Gene3D" id="3.20.20.80">
    <property type="entry name" value="Glycosidases"/>
    <property type="match status" value="1"/>
</dbReference>
<dbReference type="InterPro" id="IPR011583">
    <property type="entry name" value="Chitinase_II/V-like_cat"/>
</dbReference>
<keyword evidence="2 3" id="KW-0326">Glycosidase</keyword>
<dbReference type="PANTHER" id="PTHR11177">
    <property type="entry name" value="CHITINASE"/>
    <property type="match status" value="1"/>
</dbReference>
<keyword evidence="5" id="KW-1133">Transmembrane helix</keyword>
<comment type="similarity">
    <text evidence="4">Belongs to the glycosyl hydrolase 18 family.</text>
</comment>
<dbReference type="GO" id="GO:0005576">
    <property type="term" value="C:extracellular region"/>
    <property type="evidence" value="ECO:0007669"/>
    <property type="project" value="TreeGrafter"/>
</dbReference>
<dbReference type="SMART" id="SM00636">
    <property type="entry name" value="Glyco_18"/>
    <property type="match status" value="1"/>
</dbReference>
<dbReference type="SUPFAM" id="SSF51445">
    <property type="entry name" value="(Trans)glycosidases"/>
    <property type="match status" value="1"/>
</dbReference>
<evidence type="ECO:0000256" key="2">
    <source>
        <dbReference type="ARBA" id="ARBA00023295"/>
    </source>
</evidence>
<dbReference type="PANTHER" id="PTHR11177:SF390">
    <property type="entry name" value="CHITINASE 11"/>
    <property type="match status" value="1"/>
</dbReference>
<protein>
    <recommendedName>
        <fullName evidence="6">GH18 domain-containing protein</fullName>
    </recommendedName>
</protein>